<keyword evidence="7" id="KW-1133">Transmembrane helix</keyword>
<dbReference type="PANTHER" id="PTHR39188:SF3">
    <property type="entry name" value="STAGE IV SPORULATION PROTEIN FB"/>
    <property type="match status" value="1"/>
</dbReference>
<evidence type="ECO:0000313" key="9">
    <source>
        <dbReference type="EMBL" id="GAA0760976.1"/>
    </source>
</evidence>
<feature type="domain" description="Adaptor protein ClpS core" evidence="8">
    <location>
        <begin position="252"/>
        <end position="321"/>
    </location>
</feature>
<keyword evidence="3" id="KW-0645">Protease</keyword>
<keyword evidence="5" id="KW-0862">Zinc</keyword>
<dbReference type="PANTHER" id="PTHR39188">
    <property type="entry name" value="MEMBRANE-ASSOCIATED ZINC METALLOPROTEASE M50B"/>
    <property type="match status" value="1"/>
</dbReference>
<evidence type="ECO:0000256" key="5">
    <source>
        <dbReference type="ARBA" id="ARBA00022833"/>
    </source>
</evidence>
<evidence type="ECO:0000313" key="10">
    <source>
        <dbReference type="Proteomes" id="UP001500279"/>
    </source>
</evidence>
<evidence type="ECO:0000259" key="8">
    <source>
        <dbReference type="Pfam" id="PF02617"/>
    </source>
</evidence>
<keyword evidence="6" id="KW-0482">Metalloprotease</keyword>
<keyword evidence="7" id="KW-0472">Membrane</keyword>
<sequence length="329" mass="34918">MRWSVCIIVIFCIVNALLQRFGVALDQPRAAEDSPTAALQADLQAQRGRLKVATLRGVPVFVHWSFPAGGLLISCVANPGVLGAVFYCLAYAALIAIHEFGHFLAARAFGLKVFAVDISGLGGACLVQAPRSLVPAFWIYGAGALAQAGLLALTLAAVALHGAPQSVGGRSVVITFTFVNGLLLLMNLIPGKTRGGLSTDGEVLWGLYLHATRGHAHPLAQQLAASPVFPPSARLLAMEKLVPPGFTTGIELLNDDTTPMEFVVEMLEKHAKLEREAAIALMLGIHTQGGMLLPLANFDQAERVALAIQKDALANRHQLVCRAVESRSQ</sequence>
<evidence type="ECO:0000256" key="2">
    <source>
        <dbReference type="ARBA" id="ARBA00007931"/>
    </source>
</evidence>
<dbReference type="InterPro" id="IPR003769">
    <property type="entry name" value="ClpS_core"/>
</dbReference>
<organism evidence="9 10">
    <name type="scientific">Ideonella azotifigens</name>
    <dbReference type="NCBI Taxonomy" id="513160"/>
    <lineage>
        <taxon>Bacteria</taxon>
        <taxon>Pseudomonadati</taxon>
        <taxon>Pseudomonadota</taxon>
        <taxon>Betaproteobacteria</taxon>
        <taxon>Burkholderiales</taxon>
        <taxon>Sphaerotilaceae</taxon>
        <taxon>Ideonella</taxon>
    </lineage>
</organism>
<accession>A0ABP3VJ57</accession>
<evidence type="ECO:0000256" key="3">
    <source>
        <dbReference type="ARBA" id="ARBA00022670"/>
    </source>
</evidence>
<feature type="transmembrane region" description="Helical" evidence="7">
    <location>
        <begin position="71"/>
        <end position="97"/>
    </location>
</feature>
<keyword evidence="7" id="KW-0812">Transmembrane</keyword>
<evidence type="ECO:0000256" key="6">
    <source>
        <dbReference type="ARBA" id="ARBA00023049"/>
    </source>
</evidence>
<dbReference type="EMBL" id="BAAAEW010000026">
    <property type="protein sequence ID" value="GAA0760976.1"/>
    <property type="molecule type" value="Genomic_DNA"/>
</dbReference>
<comment type="similarity">
    <text evidence="2">Belongs to the peptidase M50B family.</text>
</comment>
<protein>
    <recommendedName>
        <fullName evidence="8">Adaptor protein ClpS core domain-containing protein</fullName>
    </recommendedName>
</protein>
<dbReference type="InterPro" id="IPR014719">
    <property type="entry name" value="Ribosomal_bL12_C/ClpS-like"/>
</dbReference>
<dbReference type="Proteomes" id="UP001500279">
    <property type="component" value="Unassembled WGS sequence"/>
</dbReference>
<dbReference type="Pfam" id="PF02617">
    <property type="entry name" value="ClpS"/>
    <property type="match status" value="1"/>
</dbReference>
<evidence type="ECO:0000256" key="4">
    <source>
        <dbReference type="ARBA" id="ARBA00022801"/>
    </source>
</evidence>
<gene>
    <name evidence="9" type="ORF">GCM10009107_44170</name>
</gene>
<evidence type="ECO:0000256" key="1">
    <source>
        <dbReference type="ARBA" id="ARBA00001947"/>
    </source>
</evidence>
<dbReference type="SUPFAM" id="SSF54736">
    <property type="entry name" value="ClpS-like"/>
    <property type="match status" value="1"/>
</dbReference>
<feature type="transmembrane region" description="Helical" evidence="7">
    <location>
        <begin position="137"/>
        <end position="160"/>
    </location>
</feature>
<keyword evidence="4" id="KW-0378">Hydrolase</keyword>
<dbReference type="Gene3D" id="3.30.1390.10">
    <property type="match status" value="1"/>
</dbReference>
<comment type="caution">
    <text evidence="9">The sequence shown here is derived from an EMBL/GenBank/DDBJ whole genome shotgun (WGS) entry which is preliminary data.</text>
</comment>
<name>A0ABP3VJ57_9BURK</name>
<reference evidence="10" key="1">
    <citation type="journal article" date="2019" name="Int. J. Syst. Evol. Microbiol.">
        <title>The Global Catalogue of Microorganisms (GCM) 10K type strain sequencing project: providing services to taxonomists for standard genome sequencing and annotation.</title>
        <authorList>
            <consortium name="The Broad Institute Genomics Platform"/>
            <consortium name="The Broad Institute Genome Sequencing Center for Infectious Disease"/>
            <person name="Wu L."/>
            <person name="Ma J."/>
        </authorList>
    </citation>
    <scope>NUCLEOTIDE SEQUENCE [LARGE SCALE GENOMIC DNA]</scope>
    <source>
        <strain evidence="10">JCM 15503</strain>
    </source>
</reference>
<feature type="transmembrane region" description="Helical" evidence="7">
    <location>
        <begin position="172"/>
        <end position="189"/>
    </location>
</feature>
<evidence type="ECO:0000256" key="7">
    <source>
        <dbReference type="SAM" id="Phobius"/>
    </source>
</evidence>
<keyword evidence="10" id="KW-1185">Reference proteome</keyword>
<proteinExistence type="inferred from homology"/>
<comment type="cofactor">
    <cofactor evidence="1">
        <name>Zn(2+)</name>
        <dbReference type="ChEBI" id="CHEBI:29105"/>
    </cofactor>
</comment>